<dbReference type="PROSITE" id="PS52016">
    <property type="entry name" value="TONB_DEPENDENT_REC_3"/>
    <property type="match status" value="1"/>
</dbReference>
<keyword evidence="3 7" id="KW-1134">Transmembrane beta strand</keyword>
<protein>
    <submittedName>
        <fullName evidence="11">Outer membrane receptor proteins, mostly Fe transport</fullName>
    </submittedName>
</protein>
<evidence type="ECO:0000313" key="12">
    <source>
        <dbReference type="Proteomes" id="UP000184287"/>
    </source>
</evidence>
<proteinExistence type="inferred from homology"/>
<dbReference type="Pfam" id="PF14905">
    <property type="entry name" value="OMP_b-brl_3"/>
    <property type="match status" value="1"/>
</dbReference>
<evidence type="ECO:0000259" key="9">
    <source>
        <dbReference type="Pfam" id="PF07715"/>
    </source>
</evidence>
<dbReference type="PANTHER" id="PTHR40980">
    <property type="entry name" value="PLUG DOMAIN-CONTAINING PROTEIN"/>
    <property type="match status" value="1"/>
</dbReference>
<name>A0A1M5D941_9SPHI</name>
<evidence type="ECO:0000256" key="5">
    <source>
        <dbReference type="ARBA" id="ARBA00023136"/>
    </source>
</evidence>
<accession>A0A1M5D941</accession>
<keyword evidence="5 7" id="KW-0472">Membrane</keyword>
<comment type="subcellular location">
    <subcellularLocation>
        <location evidence="1 7">Cell outer membrane</location>
        <topology evidence="1 7">Multi-pass membrane protein</topology>
    </subcellularLocation>
</comment>
<comment type="similarity">
    <text evidence="7">Belongs to the TonB-dependent receptor family.</text>
</comment>
<dbReference type="Pfam" id="PF07715">
    <property type="entry name" value="Plug"/>
    <property type="match status" value="1"/>
</dbReference>
<dbReference type="InterPro" id="IPR037066">
    <property type="entry name" value="Plug_dom_sf"/>
</dbReference>
<feature type="domain" description="TonB-dependent receptor plug" evidence="9">
    <location>
        <begin position="152"/>
        <end position="231"/>
    </location>
</feature>
<evidence type="ECO:0000256" key="4">
    <source>
        <dbReference type="ARBA" id="ARBA00022692"/>
    </source>
</evidence>
<dbReference type="GO" id="GO:0009279">
    <property type="term" value="C:cell outer membrane"/>
    <property type="evidence" value="ECO:0007669"/>
    <property type="project" value="UniProtKB-SubCell"/>
</dbReference>
<dbReference type="Proteomes" id="UP000184287">
    <property type="component" value="Unassembled WGS sequence"/>
</dbReference>
<dbReference type="OrthoDB" id="606851at2"/>
<organism evidence="11 12">
    <name type="scientific">Pedobacter caeni</name>
    <dbReference type="NCBI Taxonomy" id="288992"/>
    <lineage>
        <taxon>Bacteria</taxon>
        <taxon>Pseudomonadati</taxon>
        <taxon>Bacteroidota</taxon>
        <taxon>Sphingobacteriia</taxon>
        <taxon>Sphingobacteriales</taxon>
        <taxon>Sphingobacteriaceae</taxon>
        <taxon>Pedobacter</taxon>
    </lineage>
</organism>
<evidence type="ECO:0000256" key="6">
    <source>
        <dbReference type="ARBA" id="ARBA00023237"/>
    </source>
</evidence>
<dbReference type="SUPFAM" id="SSF49464">
    <property type="entry name" value="Carboxypeptidase regulatory domain-like"/>
    <property type="match status" value="1"/>
</dbReference>
<evidence type="ECO:0000256" key="7">
    <source>
        <dbReference type="PROSITE-ProRule" id="PRU01360"/>
    </source>
</evidence>
<dbReference type="InterPro" id="IPR041700">
    <property type="entry name" value="OMP_b-brl_3"/>
</dbReference>
<evidence type="ECO:0000256" key="1">
    <source>
        <dbReference type="ARBA" id="ARBA00004571"/>
    </source>
</evidence>
<keyword evidence="11" id="KW-0675">Receptor</keyword>
<keyword evidence="4 7" id="KW-0812">Transmembrane</keyword>
<feature type="domain" description="Outer membrane protein beta-barrel" evidence="10">
    <location>
        <begin position="387"/>
        <end position="805"/>
    </location>
</feature>
<feature type="compositionally biased region" description="Basic and acidic residues" evidence="8">
    <location>
        <begin position="819"/>
        <end position="832"/>
    </location>
</feature>
<evidence type="ECO:0000256" key="8">
    <source>
        <dbReference type="SAM" id="MobiDB-lite"/>
    </source>
</evidence>
<gene>
    <name evidence="11" type="ORF">SAMN04488522_103123</name>
</gene>
<dbReference type="InterPro" id="IPR008969">
    <property type="entry name" value="CarboxyPept-like_regulatory"/>
</dbReference>
<sequence>MKNLLYKVVFLTFAICTTTVKLNAQTTGDGKITAKVVDGQNSETIPFATAVILDRKTKALVKGVQTDVNGNLSMAGLPKGVFTFKLSYVGYQTMVRDSVSISGMVKEINLGTIKMKTAKGTVLNEVAITAPKSTIQLGVDKKVFSVDQSLVSEGGSAADLLQNVPSVQSDIDGNVSLRGSTGVKVLIDGKPSLIAGGNVAQILQSIPASSIESVELITNPSAKYDAEGQSGIINIVLKKNKKLGLNGSVALTAGNRDNYNANASLSFQNSKVNLYGNYSYRYGNRLGGGYNNIDYKDSTSRFAFANQNTDSRSLDKGHNVKGGLDYYLSDKDVLSFAAGFNIRDNDRNEFLTIDQLNKLKAPLELSRRNNSNLGSGGSYDLNLDFSHKFKKPKEEITFNASFSEGNNDNNQVYNTDIYNLNGVPVFQLPEIIRNDGTGINRNYNIQADYTIPVGKSGKLEAGYRSQVRIAENNTYSDRLNNITGIYETNLALTNDFNSKDQVHALYANYQNQVKNFGYQVGLRAEDATLDTRLGMFGANGQINSVPGKVAYTRLYPSVFLTQKLKSEQQLQLSYSRRVNRPRGWDTNPFVDVSDPLNHRQGNPNLKPEDVHAFELSYSKFWPKVTFISTAYMRQTNDAIQRIRTETDQDGITLSTPQNLTSELSSGLELIGRVDVAKAWNFTANANLYQSKINGGPALGSGIVDNSGFTWNANLTNNFVLPYNITLQIKGDYRARQVMAQGTRNAMYGIDAGAKYDFKDKKSTLSLNVRDIFNTRAWSMTTTTQNSTVDFKRYMQGTMGSLTYSYRFGKTSFSAKKGKKPDQQEMRSDEESF</sequence>
<evidence type="ECO:0000256" key="2">
    <source>
        <dbReference type="ARBA" id="ARBA00022448"/>
    </source>
</evidence>
<dbReference type="InterPro" id="IPR039426">
    <property type="entry name" value="TonB-dep_rcpt-like"/>
</dbReference>
<dbReference type="Gene3D" id="2.170.130.10">
    <property type="entry name" value="TonB-dependent receptor, plug domain"/>
    <property type="match status" value="1"/>
</dbReference>
<dbReference type="Gene3D" id="2.40.170.20">
    <property type="entry name" value="TonB-dependent receptor, beta-barrel domain"/>
    <property type="match status" value="1"/>
</dbReference>
<dbReference type="STRING" id="288992.SAMN04488522_103123"/>
<dbReference type="InterPro" id="IPR012910">
    <property type="entry name" value="Plug_dom"/>
</dbReference>
<evidence type="ECO:0000256" key="3">
    <source>
        <dbReference type="ARBA" id="ARBA00022452"/>
    </source>
</evidence>
<evidence type="ECO:0000259" key="10">
    <source>
        <dbReference type="Pfam" id="PF14905"/>
    </source>
</evidence>
<evidence type="ECO:0000313" key="11">
    <source>
        <dbReference type="EMBL" id="SHF63417.1"/>
    </source>
</evidence>
<dbReference type="InterPro" id="IPR036942">
    <property type="entry name" value="Beta-barrel_TonB_sf"/>
</dbReference>
<dbReference type="PANTHER" id="PTHR40980:SF4">
    <property type="entry name" value="TONB-DEPENDENT RECEPTOR-LIKE BETA-BARREL DOMAIN-CONTAINING PROTEIN"/>
    <property type="match status" value="1"/>
</dbReference>
<dbReference type="SUPFAM" id="SSF56935">
    <property type="entry name" value="Porins"/>
    <property type="match status" value="1"/>
</dbReference>
<dbReference type="EMBL" id="FQUQ01000003">
    <property type="protein sequence ID" value="SHF63417.1"/>
    <property type="molecule type" value="Genomic_DNA"/>
</dbReference>
<feature type="region of interest" description="Disordered" evidence="8">
    <location>
        <begin position="813"/>
        <end position="832"/>
    </location>
</feature>
<keyword evidence="6 7" id="KW-0998">Cell outer membrane</keyword>
<keyword evidence="12" id="KW-1185">Reference proteome</keyword>
<reference evidence="12" key="1">
    <citation type="submission" date="2016-11" db="EMBL/GenBank/DDBJ databases">
        <authorList>
            <person name="Varghese N."/>
            <person name="Submissions S."/>
        </authorList>
    </citation>
    <scope>NUCLEOTIDE SEQUENCE [LARGE SCALE GENOMIC DNA]</scope>
    <source>
        <strain evidence="12">DSM 16990</strain>
    </source>
</reference>
<dbReference type="AlphaFoldDB" id="A0A1M5D941"/>
<keyword evidence="2 7" id="KW-0813">Transport</keyword>
<dbReference type="RefSeq" id="WP_073231954.1">
    <property type="nucleotide sequence ID" value="NZ_FQUQ01000003.1"/>
</dbReference>